<gene>
    <name evidence="2" type="ORF">HYQ42_09315</name>
</gene>
<evidence type="ECO:0000313" key="3">
    <source>
        <dbReference type="Proteomes" id="UP000823401"/>
    </source>
</evidence>
<evidence type="ECO:0000256" key="1">
    <source>
        <dbReference type="ARBA" id="ARBA00009981"/>
    </source>
</evidence>
<dbReference type="InterPro" id="IPR036165">
    <property type="entry name" value="YefM-like_sf"/>
</dbReference>
<name>A0ABS0LNF9_9LACT</name>
<proteinExistence type="inferred from homology"/>
<evidence type="ECO:0000313" key="2">
    <source>
        <dbReference type="EMBL" id="MBG9978986.1"/>
    </source>
</evidence>
<dbReference type="SUPFAM" id="SSF143120">
    <property type="entry name" value="YefM-like"/>
    <property type="match status" value="1"/>
</dbReference>
<dbReference type="EMBL" id="JACCEL010000025">
    <property type="protein sequence ID" value="MBG9978986.1"/>
    <property type="molecule type" value="Genomic_DNA"/>
</dbReference>
<organism evidence="2 3">
    <name type="scientific">Ruoffia tabacinasalis</name>
    <dbReference type="NCBI Taxonomy" id="87458"/>
    <lineage>
        <taxon>Bacteria</taxon>
        <taxon>Bacillati</taxon>
        <taxon>Bacillota</taxon>
        <taxon>Bacilli</taxon>
        <taxon>Lactobacillales</taxon>
        <taxon>Aerococcaceae</taxon>
        <taxon>Ruoffia</taxon>
    </lineage>
</organism>
<dbReference type="Proteomes" id="UP000823401">
    <property type="component" value="Unassembled WGS sequence"/>
</dbReference>
<dbReference type="RefSeq" id="WP_197105033.1">
    <property type="nucleotide sequence ID" value="NZ_JACCEL010000025.1"/>
</dbReference>
<sequence>MNIKPISDHRNYSQLLEEVSVGNPVYLSKDNCPKYLILAIEDFEEIERTKATLLLLLGLQRGEQSGDIDGWLAHEKMRKEFGS</sequence>
<accession>A0ABS0LNF9</accession>
<keyword evidence="3" id="KW-1185">Reference proteome</keyword>
<reference evidence="2 3" key="1">
    <citation type="submission" date="2020-07" db="EMBL/GenBank/DDBJ databases">
        <title>Facklamia lactis sp. nov., isolated from raw milk.</title>
        <authorList>
            <person name="Doll E.V."/>
            <person name="Huptas C."/>
            <person name="Staib L."/>
            <person name="Wenning M."/>
            <person name="Scherer S."/>
        </authorList>
    </citation>
    <scope>NUCLEOTIDE SEQUENCE [LARGE SCALE GENOMIC DNA]</scope>
    <source>
        <strain evidence="2 3">DSM 104272</strain>
    </source>
</reference>
<comment type="caution">
    <text evidence="2">The sequence shown here is derived from an EMBL/GenBank/DDBJ whole genome shotgun (WGS) entry which is preliminary data.</text>
</comment>
<protein>
    <submittedName>
        <fullName evidence="2">Prevent-host-death protein</fullName>
    </submittedName>
</protein>
<comment type="similarity">
    <text evidence="1">Belongs to the phD/YefM antitoxin family.</text>
</comment>